<protein>
    <submittedName>
        <fullName evidence="1">Uncharacterized protein</fullName>
    </submittedName>
</protein>
<gene>
    <name evidence="1" type="ORF">Syun_021415</name>
</gene>
<evidence type="ECO:0000313" key="2">
    <source>
        <dbReference type="Proteomes" id="UP001420932"/>
    </source>
</evidence>
<accession>A0AAP0IGJ5</accession>
<evidence type="ECO:0000313" key="1">
    <source>
        <dbReference type="EMBL" id="KAK9114618.1"/>
    </source>
</evidence>
<proteinExistence type="predicted"/>
<reference evidence="1 2" key="1">
    <citation type="submission" date="2024-01" db="EMBL/GenBank/DDBJ databases">
        <title>Genome assemblies of Stephania.</title>
        <authorList>
            <person name="Yang L."/>
        </authorList>
    </citation>
    <scope>NUCLEOTIDE SEQUENCE [LARGE SCALE GENOMIC DNA]</scope>
    <source>
        <strain evidence="1">YNDBR</strain>
        <tissue evidence="1">Leaf</tissue>
    </source>
</reference>
<comment type="caution">
    <text evidence="1">The sequence shown here is derived from an EMBL/GenBank/DDBJ whole genome shotgun (WGS) entry which is preliminary data.</text>
</comment>
<dbReference type="AlphaFoldDB" id="A0AAP0IGJ5"/>
<dbReference type="Proteomes" id="UP001420932">
    <property type="component" value="Unassembled WGS sequence"/>
</dbReference>
<sequence>MLACCLNMPKQLRKANLESSSAWWRLVTVCQDAKIIWNMGMQFREGFCAFETLTR</sequence>
<dbReference type="EMBL" id="JBBNAF010000009">
    <property type="protein sequence ID" value="KAK9114618.1"/>
    <property type="molecule type" value="Genomic_DNA"/>
</dbReference>
<keyword evidence="2" id="KW-1185">Reference proteome</keyword>
<name>A0AAP0IGJ5_9MAGN</name>
<organism evidence="1 2">
    <name type="scientific">Stephania yunnanensis</name>
    <dbReference type="NCBI Taxonomy" id="152371"/>
    <lineage>
        <taxon>Eukaryota</taxon>
        <taxon>Viridiplantae</taxon>
        <taxon>Streptophyta</taxon>
        <taxon>Embryophyta</taxon>
        <taxon>Tracheophyta</taxon>
        <taxon>Spermatophyta</taxon>
        <taxon>Magnoliopsida</taxon>
        <taxon>Ranunculales</taxon>
        <taxon>Menispermaceae</taxon>
        <taxon>Menispermoideae</taxon>
        <taxon>Cissampelideae</taxon>
        <taxon>Stephania</taxon>
    </lineage>
</organism>